<accession>A0A6J7WA21</accession>
<dbReference type="EMBL" id="LR798211">
    <property type="protein sequence ID" value="CAB5187153.1"/>
    <property type="molecule type" value="Genomic_DNA"/>
</dbReference>
<gene>
    <name evidence="1" type="ORF">UFOVP161_10</name>
</gene>
<reference evidence="1" key="1">
    <citation type="submission" date="2020-05" db="EMBL/GenBank/DDBJ databases">
        <authorList>
            <person name="Chiriac C."/>
            <person name="Salcher M."/>
            <person name="Ghai R."/>
            <person name="Kavagutti S V."/>
        </authorList>
    </citation>
    <scope>NUCLEOTIDE SEQUENCE</scope>
</reference>
<organism evidence="1">
    <name type="scientific">uncultured Caudovirales phage</name>
    <dbReference type="NCBI Taxonomy" id="2100421"/>
    <lineage>
        <taxon>Viruses</taxon>
        <taxon>Duplodnaviria</taxon>
        <taxon>Heunggongvirae</taxon>
        <taxon>Uroviricota</taxon>
        <taxon>Caudoviricetes</taxon>
        <taxon>Peduoviridae</taxon>
        <taxon>Maltschvirus</taxon>
        <taxon>Maltschvirus maltsch</taxon>
    </lineage>
</organism>
<proteinExistence type="predicted"/>
<evidence type="ECO:0000313" key="1">
    <source>
        <dbReference type="EMBL" id="CAB5187153.1"/>
    </source>
</evidence>
<protein>
    <submittedName>
        <fullName evidence="1">Uncharacterized protein</fullName>
    </submittedName>
</protein>
<sequence>MRSKSEMNIIRMAREVGAGEPESLYGRTDYVVMTKHELERFAALVAAAALAEDAMQRLTDVQQEMEATSQESRQVKPMHPEIRKMWEDYFDKCFAAPPKRTPLTDEEMGVALGFGEYTTASTKATLLNISRSIERAHGIGGEE</sequence>
<name>A0A6J7WA21_9CAUD</name>